<dbReference type="GO" id="GO:0072344">
    <property type="term" value="P:rescue of stalled ribosome"/>
    <property type="evidence" value="ECO:0007669"/>
    <property type="project" value="TreeGrafter"/>
</dbReference>
<name>A0A7D6BM57_FERL1</name>
<dbReference type="Gene3D" id="2.30.310.10">
    <property type="entry name" value="ibrinogen binding protein from staphylococcus aureus domain"/>
    <property type="match status" value="1"/>
</dbReference>
<dbReference type="GO" id="GO:1990112">
    <property type="term" value="C:RQC complex"/>
    <property type="evidence" value="ECO:0007669"/>
    <property type="project" value="TreeGrafter"/>
</dbReference>
<evidence type="ECO:0000313" key="2">
    <source>
        <dbReference type="Proteomes" id="UP000510821"/>
    </source>
</evidence>
<accession>A0A7D6BM57</accession>
<dbReference type="KEGG" id="flt:Sv326_1241"/>
<gene>
    <name evidence="1" type="ORF">Sv326_1241</name>
</gene>
<reference evidence="2" key="1">
    <citation type="submission" date="2020-07" db="EMBL/GenBank/DDBJ databases">
        <title>Metabolic diversity and evolutionary history of the archaeal phylum ###Micrarchaeota### uncovered from a freshwater lake metagenome.</title>
        <authorList>
            <person name="Kadnikov V.V."/>
            <person name="Savvichev A.S."/>
            <person name="Mardanov A.V."/>
            <person name="Beletsky A.V."/>
            <person name="Chupakov A.V."/>
            <person name="Kokryatskaya N.M."/>
            <person name="Pimenov N.V."/>
            <person name="Ravin N.V."/>
        </authorList>
    </citation>
    <scope>NUCLEOTIDE SEQUENCE [LARGE SCALE GENOMIC DNA]</scope>
</reference>
<organism evidence="1 2">
    <name type="scientific">Fermentimicrarchaeum limneticum</name>
    <dbReference type="NCBI Taxonomy" id="2795018"/>
    <lineage>
        <taxon>Archaea</taxon>
        <taxon>Candidatus Micrarchaeota</taxon>
        <taxon>Candidatus Fermentimicrarchaeales</taxon>
        <taxon>Candidatus Fermentimicrarchaeaceae</taxon>
        <taxon>Candidatus Fermentimicrarchaeum</taxon>
    </lineage>
</organism>
<dbReference type="Pfam" id="PF05833">
    <property type="entry name" value="NFACT_N"/>
    <property type="match status" value="1"/>
</dbReference>
<dbReference type="InterPro" id="IPR051608">
    <property type="entry name" value="RQC_Subunit_NEMF"/>
</dbReference>
<proteinExistence type="predicted"/>
<dbReference type="PANTHER" id="PTHR15239:SF6">
    <property type="entry name" value="RIBOSOME QUALITY CONTROL COMPLEX SUBUNIT NEMF"/>
    <property type="match status" value="1"/>
</dbReference>
<dbReference type="PANTHER" id="PTHR15239">
    <property type="entry name" value="NUCLEAR EXPORT MEDIATOR FACTOR NEMF"/>
    <property type="match status" value="1"/>
</dbReference>
<dbReference type="EMBL" id="CP058998">
    <property type="protein sequence ID" value="QLJ53416.1"/>
    <property type="molecule type" value="Genomic_DNA"/>
</dbReference>
<dbReference type="AlphaFoldDB" id="A0A7D6BM57"/>
<evidence type="ECO:0008006" key="3">
    <source>
        <dbReference type="Google" id="ProtNLM"/>
    </source>
</evidence>
<evidence type="ECO:0000313" key="1">
    <source>
        <dbReference type="EMBL" id="QLJ53416.1"/>
    </source>
</evidence>
<dbReference type="GO" id="GO:0043023">
    <property type="term" value="F:ribosomal large subunit binding"/>
    <property type="evidence" value="ECO:0007669"/>
    <property type="project" value="TreeGrafter"/>
</dbReference>
<sequence>MREIANIELFCICKELQILVGARLTKLYELGKDEFRMRFHSPECGDVDVYCKLRERINITQYIKEAPQKPSNFIMGLRKHIEGARVKSVMQYGLDRVVVFELEKENRFLLIFEMFSHGNLILTDASYKILQAYRSEEWEDRKIRRGEKYIFPKSERLDPFELNERKLMSLLDSKRLVPSLSSKINLGPAYIEEACRRGELDLSRNADSLKEPDVRKLFAGFIEVMEYVNKPEPVIYLKDGKYIDYSLFPFKKYEGMEALQLKSVSALLDDFYLHFVAEEKKVDPKKTRIEVKLKEQQRSLEEFSLRAKENKEMGDTIYSNFDKVESILSFIKERKKLKKKQDEIMEEMRKEMPEEAKLVESINLKKGEVVLQL</sequence>
<dbReference type="Proteomes" id="UP000510821">
    <property type="component" value="Chromosome"/>
</dbReference>
<protein>
    <recommendedName>
        <fullName evidence="3">NFACT RNA-binding domain-containing protein</fullName>
    </recommendedName>
</protein>
<dbReference type="GO" id="GO:0000049">
    <property type="term" value="F:tRNA binding"/>
    <property type="evidence" value="ECO:0007669"/>
    <property type="project" value="TreeGrafter"/>
</dbReference>